<evidence type="ECO:0000256" key="2">
    <source>
        <dbReference type="ARBA" id="ARBA00004924"/>
    </source>
</evidence>
<evidence type="ECO:0000256" key="5">
    <source>
        <dbReference type="ARBA" id="ARBA00016406"/>
    </source>
</evidence>
<evidence type="ECO:0000256" key="10">
    <source>
        <dbReference type="ARBA" id="ARBA00029939"/>
    </source>
</evidence>
<keyword evidence="6" id="KW-0285">Flavoprotein</keyword>
<comment type="pathway">
    <text evidence="2">Siderophore biosynthesis.</text>
</comment>
<evidence type="ECO:0000256" key="9">
    <source>
        <dbReference type="ARBA" id="ARBA00023002"/>
    </source>
</evidence>
<evidence type="ECO:0000256" key="3">
    <source>
        <dbReference type="ARBA" id="ARBA00007588"/>
    </source>
</evidence>
<keyword evidence="7" id="KW-0274">FAD</keyword>
<dbReference type="EMBL" id="JAFBER010000003">
    <property type="protein sequence ID" value="MBM7644523.1"/>
    <property type="molecule type" value="Genomic_DNA"/>
</dbReference>
<proteinExistence type="inferred from homology"/>
<dbReference type="SUPFAM" id="SSF51905">
    <property type="entry name" value="FAD/NAD(P)-binding domain"/>
    <property type="match status" value="1"/>
</dbReference>
<evidence type="ECO:0000313" key="16">
    <source>
        <dbReference type="Proteomes" id="UP000808914"/>
    </source>
</evidence>
<evidence type="ECO:0000256" key="8">
    <source>
        <dbReference type="ARBA" id="ARBA00022857"/>
    </source>
</evidence>
<dbReference type="PANTHER" id="PTHR42802:SF1">
    <property type="entry name" value="L-ORNITHINE N(5)-MONOOXYGENASE"/>
    <property type="match status" value="1"/>
</dbReference>
<evidence type="ECO:0000256" key="14">
    <source>
        <dbReference type="ARBA" id="ARBA00048407"/>
    </source>
</evidence>
<evidence type="ECO:0000313" key="15">
    <source>
        <dbReference type="EMBL" id="MBM7644523.1"/>
    </source>
</evidence>
<comment type="similarity">
    <text evidence="3">Belongs to the lysine N(6)-hydroxylase/L-ornithine N(5)-oxygenase family.</text>
</comment>
<keyword evidence="16" id="KW-1185">Reference proteome</keyword>
<accession>A0ABS2PWV6</accession>
<dbReference type="GO" id="GO:0047091">
    <property type="term" value="F:L-lysine 6-monooxygenase (NADPH) activity"/>
    <property type="evidence" value="ECO:0007669"/>
    <property type="project" value="UniProtKB-EC"/>
</dbReference>
<comment type="catalytic activity">
    <reaction evidence="14">
        <text>L-lysine + NADPH + O2 = N(6)-hydroxy-L-lysine + NADP(+) + H2O</text>
        <dbReference type="Rhea" id="RHEA:23228"/>
        <dbReference type="ChEBI" id="CHEBI:15377"/>
        <dbReference type="ChEBI" id="CHEBI:15379"/>
        <dbReference type="ChEBI" id="CHEBI:32551"/>
        <dbReference type="ChEBI" id="CHEBI:57783"/>
        <dbReference type="ChEBI" id="CHEBI:57820"/>
        <dbReference type="ChEBI" id="CHEBI:58349"/>
        <dbReference type="EC" id="1.14.13.59"/>
    </reaction>
</comment>
<evidence type="ECO:0000256" key="7">
    <source>
        <dbReference type="ARBA" id="ARBA00022827"/>
    </source>
</evidence>
<dbReference type="InterPro" id="IPR025700">
    <property type="entry name" value="Lys/Orn_oxygenase"/>
</dbReference>
<name>A0ABS2PWV6_9BACL</name>
<gene>
    <name evidence="15" type="ORF">JOD45_000716</name>
</gene>
<protein>
    <recommendedName>
        <fullName evidence="5">L-lysine N6-monooxygenase MbtG</fullName>
        <ecNumber evidence="4">1.14.13.59</ecNumber>
    </recommendedName>
    <alternativeName>
        <fullName evidence="13">Lysine 6-N-hydroxylase</fullName>
    </alternativeName>
    <alternativeName>
        <fullName evidence="12">Lysine N6-hydroxylase</fullName>
    </alternativeName>
    <alternativeName>
        <fullName evidence="10">Lysine-N-oxygenase</fullName>
    </alternativeName>
    <alternativeName>
        <fullName evidence="11">Mycobactin synthase protein G</fullName>
    </alternativeName>
</protein>
<evidence type="ECO:0000256" key="1">
    <source>
        <dbReference type="ARBA" id="ARBA00001974"/>
    </source>
</evidence>
<evidence type="ECO:0000256" key="4">
    <source>
        <dbReference type="ARBA" id="ARBA00013076"/>
    </source>
</evidence>
<dbReference type="InterPro" id="IPR036188">
    <property type="entry name" value="FAD/NAD-bd_sf"/>
</dbReference>
<comment type="cofactor">
    <cofactor evidence="1">
        <name>FAD</name>
        <dbReference type="ChEBI" id="CHEBI:57692"/>
    </cofactor>
</comment>
<evidence type="ECO:0000256" key="11">
    <source>
        <dbReference type="ARBA" id="ARBA00031158"/>
    </source>
</evidence>
<keyword evidence="8" id="KW-0521">NADP</keyword>
<reference evidence="15 16" key="1">
    <citation type="submission" date="2021-01" db="EMBL/GenBank/DDBJ databases">
        <title>Genomic Encyclopedia of Type Strains, Phase IV (KMG-IV): sequencing the most valuable type-strain genomes for metagenomic binning, comparative biology and taxonomic classification.</title>
        <authorList>
            <person name="Goeker M."/>
        </authorList>
    </citation>
    <scope>NUCLEOTIDE SEQUENCE [LARGE SCALE GENOMIC DNA]</scope>
    <source>
        <strain evidence="15 16">DSM 28236</strain>
    </source>
</reference>
<comment type="caution">
    <text evidence="15">The sequence shown here is derived from an EMBL/GenBank/DDBJ whole genome shotgun (WGS) entry which is preliminary data.</text>
</comment>
<dbReference type="PANTHER" id="PTHR42802">
    <property type="entry name" value="MONOOXYGENASE"/>
    <property type="match status" value="1"/>
</dbReference>
<evidence type="ECO:0000256" key="12">
    <source>
        <dbReference type="ARBA" id="ARBA00032493"/>
    </source>
</evidence>
<evidence type="ECO:0000256" key="6">
    <source>
        <dbReference type="ARBA" id="ARBA00022630"/>
    </source>
</evidence>
<organism evidence="15 16">
    <name type="scientific">Scopulibacillus daqui</name>
    <dbReference type="NCBI Taxonomy" id="1469162"/>
    <lineage>
        <taxon>Bacteria</taxon>
        <taxon>Bacillati</taxon>
        <taxon>Bacillota</taxon>
        <taxon>Bacilli</taxon>
        <taxon>Bacillales</taxon>
        <taxon>Sporolactobacillaceae</taxon>
        <taxon>Scopulibacillus</taxon>
    </lineage>
</organism>
<dbReference type="Pfam" id="PF13434">
    <property type="entry name" value="Lys_Orn_oxgnase"/>
    <property type="match status" value="1"/>
</dbReference>
<dbReference type="Gene3D" id="3.50.50.60">
    <property type="entry name" value="FAD/NAD(P)-binding domain"/>
    <property type="match status" value="1"/>
</dbReference>
<sequence>MKEESGKIIYDLIGIGLGPFNLGLAALLEKVPEIDALFFEQKEQFSWHPGMLIEGATLQVPFLADLVSMADVTSPYSLLNYLQSHQRLYKFYFLERFHIPRTEYNAYCQWVAEQLDSCLFGAKVLDVEKHDGYYEVKVFNQKSRQLERFYAEHLVLGVGTQPAVPASLEGKLGDSMFHSSEYLNRKDRCLEAESIAIIGSGQSAAEVFYDLLEQQTDYRYSLDWFTRSKGFFPMEYSKLGLEHFSPDYIHYFYQLPQYKKDETLQSQDLLYKGISAETISDIYDLLYERTIGDQNPPVHLQAMTEIQEADRCRNTYHLKCWQWHSEQSFSRQAEVVILGTGYKPVIPSFMSGVYPFIDWDEQGRYQVERNYQLKLKPPYKNDIFIQNGELHTHGIGAPDLGLGAYRNAVIINTITGKGIYKIDSRNVFQTFSTKASAERVTV</sequence>
<evidence type="ECO:0000256" key="13">
    <source>
        <dbReference type="ARBA" id="ARBA00032738"/>
    </source>
</evidence>
<keyword evidence="9 15" id="KW-0560">Oxidoreductase</keyword>
<dbReference type="Proteomes" id="UP000808914">
    <property type="component" value="Unassembled WGS sequence"/>
</dbReference>
<dbReference type="RefSeq" id="WP_205002488.1">
    <property type="nucleotide sequence ID" value="NZ_JAFBER010000003.1"/>
</dbReference>
<dbReference type="EC" id="1.14.13.59" evidence="4"/>